<sequence length="238" mass="26011">MTTTLSIAFLAGLISFLSPCVLPLIPGYISYISGTSLEKLMEKKNNLVVVKTIFFTLGFSFVFITLGSTVSFLGKFFLNNSNILGIVAGIIIIFFSLHLIGIINFKFMNKDIRIFTNQYSYNLAFPLLVGAAFGFGWTPCIGPILGSILTLAAIEENFSKSILLLSFYSLGLAIPFIISGILIDKFLFFSKNFRKYTSAITKVGGVILLLTGIAVLTGQLQVLGFFILEYFPSLGNIG</sequence>
<feature type="domain" description="Cytochrome C biogenesis protein transmembrane" evidence="7">
    <location>
        <begin position="3"/>
        <end position="216"/>
    </location>
</feature>
<reference evidence="8" key="1">
    <citation type="submission" date="2018-05" db="EMBL/GenBank/DDBJ databases">
        <authorList>
            <person name="Lanie J.A."/>
            <person name="Ng W.-L."/>
            <person name="Kazmierczak K.M."/>
            <person name="Andrzejewski T.M."/>
            <person name="Davidsen T.M."/>
            <person name="Wayne K.J."/>
            <person name="Tettelin H."/>
            <person name="Glass J.I."/>
            <person name="Rusch D."/>
            <person name="Podicherti R."/>
            <person name="Tsui H.-C.T."/>
            <person name="Winkler M.E."/>
        </authorList>
    </citation>
    <scope>NUCLEOTIDE SEQUENCE</scope>
</reference>
<dbReference type="Pfam" id="PF02683">
    <property type="entry name" value="DsbD_TM"/>
    <property type="match status" value="1"/>
</dbReference>
<dbReference type="PANTHER" id="PTHR31272:SF4">
    <property type="entry name" value="CYTOCHROME C-TYPE BIOGENESIS PROTEIN HI_1454-RELATED"/>
    <property type="match status" value="1"/>
</dbReference>
<feature type="transmembrane region" description="Helical" evidence="6">
    <location>
        <begin position="203"/>
        <end position="228"/>
    </location>
</feature>
<organism evidence="8">
    <name type="scientific">marine metagenome</name>
    <dbReference type="NCBI Taxonomy" id="408172"/>
    <lineage>
        <taxon>unclassified sequences</taxon>
        <taxon>metagenomes</taxon>
        <taxon>ecological metagenomes</taxon>
    </lineage>
</organism>
<dbReference type="InterPro" id="IPR003834">
    <property type="entry name" value="Cyt_c_assmbl_TM_dom"/>
</dbReference>
<dbReference type="GO" id="GO:0016020">
    <property type="term" value="C:membrane"/>
    <property type="evidence" value="ECO:0007669"/>
    <property type="project" value="UniProtKB-SubCell"/>
</dbReference>
<dbReference type="GO" id="GO:0017004">
    <property type="term" value="P:cytochrome complex assembly"/>
    <property type="evidence" value="ECO:0007669"/>
    <property type="project" value="InterPro"/>
</dbReference>
<accession>A0A382YT12</accession>
<evidence type="ECO:0000256" key="2">
    <source>
        <dbReference type="ARBA" id="ARBA00006143"/>
    </source>
</evidence>
<evidence type="ECO:0000256" key="5">
    <source>
        <dbReference type="ARBA" id="ARBA00023136"/>
    </source>
</evidence>
<comment type="similarity">
    <text evidence="2">Belongs to the DsbD family.</text>
</comment>
<feature type="transmembrane region" description="Helical" evidence="6">
    <location>
        <begin position="83"/>
        <end position="103"/>
    </location>
</feature>
<evidence type="ECO:0000259" key="7">
    <source>
        <dbReference type="Pfam" id="PF02683"/>
    </source>
</evidence>
<dbReference type="InterPro" id="IPR051790">
    <property type="entry name" value="Cytochrome_c-biogenesis_DsbD"/>
</dbReference>
<feature type="transmembrane region" description="Helical" evidence="6">
    <location>
        <begin position="123"/>
        <end position="149"/>
    </location>
</feature>
<evidence type="ECO:0000256" key="3">
    <source>
        <dbReference type="ARBA" id="ARBA00022692"/>
    </source>
</evidence>
<evidence type="ECO:0000313" key="8">
    <source>
        <dbReference type="EMBL" id="SVD86406.1"/>
    </source>
</evidence>
<feature type="transmembrane region" description="Helical" evidence="6">
    <location>
        <begin position="161"/>
        <end position="183"/>
    </location>
</feature>
<comment type="subcellular location">
    <subcellularLocation>
        <location evidence="1">Membrane</location>
        <topology evidence="1">Multi-pass membrane protein</topology>
    </subcellularLocation>
</comment>
<keyword evidence="5 6" id="KW-0472">Membrane</keyword>
<gene>
    <name evidence="8" type="ORF">METZ01_LOCUS439260</name>
</gene>
<dbReference type="AlphaFoldDB" id="A0A382YT12"/>
<evidence type="ECO:0000256" key="6">
    <source>
        <dbReference type="SAM" id="Phobius"/>
    </source>
</evidence>
<evidence type="ECO:0000256" key="1">
    <source>
        <dbReference type="ARBA" id="ARBA00004141"/>
    </source>
</evidence>
<feature type="transmembrane region" description="Helical" evidence="6">
    <location>
        <begin position="6"/>
        <end position="31"/>
    </location>
</feature>
<evidence type="ECO:0000256" key="4">
    <source>
        <dbReference type="ARBA" id="ARBA00022989"/>
    </source>
</evidence>
<proteinExistence type="inferred from homology"/>
<dbReference type="EMBL" id="UINC01178320">
    <property type="protein sequence ID" value="SVD86406.1"/>
    <property type="molecule type" value="Genomic_DNA"/>
</dbReference>
<keyword evidence="4 6" id="KW-1133">Transmembrane helix</keyword>
<feature type="transmembrane region" description="Helical" evidence="6">
    <location>
        <begin position="52"/>
        <end position="77"/>
    </location>
</feature>
<dbReference type="PANTHER" id="PTHR31272">
    <property type="entry name" value="CYTOCHROME C-TYPE BIOGENESIS PROTEIN HI_1454-RELATED"/>
    <property type="match status" value="1"/>
</dbReference>
<name>A0A382YT12_9ZZZZ</name>
<protein>
    <recommendedName>
        <fullName evidence="7">Cytochrome C biogenesis protein transmembrane domain-containing protein</fullName>
    </recommendedName>
</protein>
<keyword evidence="3 6" id="KW-0812">Transmembrane</keyword>